<dbReference type="GO" id="GO:0005886">
    <property type="term" value="C:plasma membrane"/>
    <property type="evidence" value="ECO:0007669"/>
    <property type="project" value="TreeGrafter"/>
</dbReference>
<feature type="transmembrane region" description="Helical" evidence="1">
    <location>
        <begin position="72"/>
        <end position="92"/>
    </location>
</feature>
<evidence type="ECO:0000256" key="1">
    <source>
        <dbReference type="SAM" id="Phobius"/>
    </source>
</evidence>
<dbReference type="EMBL" id="CP015164">
    <property type="protein sequence ID" value="AOW46201.1"/>
    <property type="molecule type" value="Genomic_DNA"/>
</dbReference>
<dbReference type="PANTHER" id="PTHR32063:SF18">
    <property type="entry name" value="CATION EFFLUX SYSTEM PROTEIN"/>
    <property type="match status" value="1"/>
</dbReference>
<feature type="transmembrane region" description="Helical" evidence="1">
    <location>
        <begin position="98"/>
        <end position="119"/>
    </location>
</feature>
<feature type="transmembrane region" description="Helical" evidence="1">
    <location>
        <begin position="45"/>
        <end position="65"/>
    </location>
</feature>
<dbReference type="Proteomes" id="UP000175973">
    <property type="component" value="Chromosome"/>
</dbReference>
<keyword evidence="1" id="KW-0472">Membrane</keyword>
<dbReference type="KEGG" id="aasc:A4S02_04715"/>
<dbReference type="InterPro" id="IPR001036">
    <property type="entry name" value="Acrflvin-R"/>
</dbReference>
<feature type="transmembrane region" description="Helical" evidence="1">
    <location>
        <begin position="147"/>
        <end position="167"/>
    </location>
</feature>
<accession>A0A1D8QV23</accession>
<dbReference type="SUPFAM" id="SSF82866">
    <property type="entry name" value="Multidrug efflux transporter AcrB transmembrane domain"/>
    <property type="match status" value="1"/>
</dbReference>
<feature type="transmembrane region" description="Helical" evidence="1">
    <location>
        <begin position="173"/>
        <end position="197"/>
    </location>
</feature>
<organism evidence="2 3">
    <name type="scientific">Acetobacter ascendens</name>
    <dbReference type="NCBI Taxonomy" id="481146"/>
    <lineage>
        <taxon>Bacteria</taxon>
        <taxon>Pseudomonadati</taxon>
        <taxon>Pseudomonadota</taxon>
        <taxon>Alphaproteobacteria</taxon>
        <taxon>Acetobacterales</taxon>
        <taxon>Acetobacteraceae</taxon>
        <taxon>Acetobacter</taxon>
    </lineage>
</organism>
<keyword evidence="1" id="KW-1133">Transmembrane helix</keyword>
<dbReference type="Pfam" id="PF00873">
    <property type="entry name" value="ACR_tran"/>
    <property type="match status" value="1"/>
</dbReference>
<keyword evidence="3" id="KW-1185">Reference proteome</keyword>
<evidence type="ECO:0000313" key="3">
    <source>
        <dbReference type="Proteomes" id="UP000175973"/>
    </source>
</evidence>
<dbReference type="AlphaFoldDB" id="A0A1D8QV23"/>
<reference evidence="3" key="1">
    <citation type="submission" date="2016-04" db="EMBL/GenBank/DDBJ databases">
        <authorList>
            <person name="Jeon C.O."/>
            <person name="Cho G.Y."/>
            <person name="Jeong H.I."/>
            <person name="Kim K.H."/>
        </authorList>
    </citation>
    <scope>NUCLEOTIDE SEQUENCE [LARGE SCALE GENOMIC DNA]</scope>
    <source>
        <strain evidence="3">LMG 1590</strain>
    </source>
</reference>
<dbReference type="Gene3D" id="1.20.1640.10">
    <property type="entry name" value="Multidrug efflux transporter AcrB transmembrane domain"/>
    <property type="match status" value="1"/>
</dbReference>
<dbReference type="Gene3D" id="3.30.70.1440">
    <property type="entry name" value="Multidrug efflux transporter AcrB pore domain"/>
    <property type="match status" value="1"/>
</dbReference>
<protein>
    <submittedName>
        <fullName evidence="2">Uncharacterized protein</fullName>
    </submittedName>
</protein>
<keyword evidence="1" id="KW-0812">Transmembrane</keyword>
<dbReference type="PANTHER" id="PTHR32063">
    <property type="match status" value="1"/>
</dbReference>
<dbReference type="GO" id="GO:0042910">
    <property type="term" value="F:xenobiotic transmembrane transporter activity"/>
    <property type="evidence" value="ECO:0007669"/>
    <property type="project" value="TreeGrafter"/>
</dbReference>
<evidence type="ECO:0000313" key="2">
    <source>
        <dbReference type="EMBL" id="AOW46201.1"/>
    </source>
</evidence>
<name>A0A1D8QV23_9PROT</name>
<sequence>MPGVEPLEIVEQIKQEIDNIKKHLPYGYRVEVGGDAELSQTANDAIFALLPPTIGIMLLILMLQLQKFSRVILVLCSSFLGLIGAVLALLIFNAPFGFVALLGLIALSGMIMRNTILLVDQIEYNKHHGSTLNNSVIDATILRARPVILTALASVFAFIPLAFNIFWGPMAIVMIGGLSVATFLTLLSLPAFYLLIFDEKQKYKAVQ</sequence>
<proteinExistence type="predicted"/>
<gene>
    <name evidence="2" type="ORF">A4S02_04715</name>
</gene>